<dbReference type="EMBL" id="QJSX01000010">
    <property type="protein sequence ID" value="PYE53086.1"/>
    <property type="molecule type" value="Genomic_DNA"/>
</dbReference>
<sequence length="251" mass="27575">MKPRVDVRRVDGLLTHALVYGAGEPLVIVPGIGCAAYAYRKLAVHLSRHFEVWCYDPPGHGRSEARAFDHITISRLSDHLRAWLDAANLNRPVIVGHSLGGEVAIDLAGRFPDALGRLVLLAPTGVPENPSVPLQLARLMLDAWIERPTLLSRLLPAYVRCGPLRIALIAEDQRVHETEPQLVAIRAPVLVMAGTFDVVISSHAIRTLCAFVPDVRSKKVPGPHAFWYSRVRIVTREIVSFVHDAAPSPTS</sequence>
<dbReference type="InterPro" id="IPR000073">
    <property type="entry name" value="AB_hydrolase_1"/>
</dbReference>
<proteinExistence type="predicted"/>
<dbReference type="GO" id="GO:0016020">
    <property type="term" value="C:membrane"/>
    <property type="evidence" value="ECO:0007669"/>
    <property type="project" value="TreeGrafter"/>
</dbReference>
<dbReference type="InterPro" id="IPR029058">
    <property type="entry name" value="AB_hydrolase_fold"/>
</dbReference>
<keyword evidence="2" id="KW-0378">Hydrolase</keyword>
<protein>
    <submittedName>
        <fullName evidence="2">Alpha-beta hydrolase superfamily lysophospholipase</fullName>
    </submittedName>
</protein>
<comment type="caution">
    <text evidence="2">The sequence shown here is derived from an EMBL/GenBank/DDBJ whole genome shotgun (WGS) entry which is preliminary data.</text>
</comment>
<dbReference type="PANTHER" id="PTHR43798:SF33">
    <property type="entry name" value="HYDROLASE, PUTATIVE (AFU_ORTHOLOGUE AFUA_2G14860)-RELATED"/>
    <property type="match status" value="1"/>
</dbReference>
<accession>A0A318S7R7</accession>
<dbReference type="SUPFAM" id="SSF53474">
    <property type="entry name" value="alpha/beta-Hydrolases"/>
    <property type="match status" value="1"/>
</dbReference>
<evidence type="ECO:0000313" key="2">
    <source>
        <dbReference type="EMBL" id="PYE53086.1"/>
    </source>
</evidence>
<dbReference type="Proteomes" id="UP000248326">
    <property type="component" value="Unassembled WGS sequence"/>
</dbReference>
<evidence type="ECO:0000259" key="1">
    <source>
        <dbReference type="Pfam" id="PF00561"/>
    </source>
</evidence>
<dbReference type="InterPro" id="IPR050266">
    <property type="entry name" value="AB_hydrolase_sf"/>
</dbReference>
<reference evidence="2 3" key="1">
    <citation type="submission" date="2018-06" db="EMBL/GenBank/DDBJ databases">
        <title>Genomic Encyclopedia of Type Strains, Phase IV (KMG-IV): sequencing the most valuable type-strain genomes for metagenomic binning, comparative biology and taxonomic classification.</title>
        <authorList>
            <person name="Goeker M."/>
        </authorList>
    </citation>
    <scope>NUCLEOTIDE SEQUENCE [LARGE SCALE GENOMIC DNA]</scope>
    <source>
        <strain evidence="2 3">DSM 18048</strain>
    </source>
</reference>
<feature type="domain" description="AB hydrolase-1" evidence="1">
    <location>
        <begin position="25"/>
        <end position="136"/>
    </location>
</feature>
<gene>
    <name evidence="2" type="ORF">DES52_11069</name>
</gene>
<dbReference type="Pfam" id="PF00561">
    <property type="entry name" value="Abhydrolase_1"/>
    <property type="match status" value="1"/>
</dbReference>
<organism evidence="2 3">
    <name type="scientific">Deinococcus yavapaiensis KR-236</name>
    <dbReference type="NCBI Taxonomy" id="694435"/>
    <lineage>
        <taxon>Bacteria</taxon>
        <taxon>Thermotogati</taxon>
        <taxon>Deinococcota</taxon>
        <taxon>Deinococci</taxon>
        <taxon>Deinococcales</taxon>
        <taxon>Deinococcaceae</taxon>
        <taxon>Deinococcus</taxon>
    </lineage>
</organism>
<dbReference type="GO" id="GO:0016787">
    <property type="term" value="F:hydrolase activity"/>
    <property type="evidence" value="ECO:0007669"/>
    <property type="project" value="UniProtKB-KW"/>
</dbReference>
<dbReference type="PRINTS" id="PR00111">
    <property type="entry name" value="ABHYDROLASE"/>
</dbReference>
<dbReference type="PANTHER" id="PTHR43798">
    <property type="entry name" value="MONOACYLGLYCEROL LIPASE"/>
    <property type="match status" value="1"/>
</dbReference>
<dbReference type="RefSeq" id="WP_170131047.1">
    <property type="nucleotide sequence ID" value="NZ_QJSX01000010.1"/>
</dbReference>
<name>A0A318S7R7_9DEIO</name>
<evidence type="ECO:0000313" key="3">
    <source>
        <dbReference type="Proteomes" id="UP000248326"/>
    </source>
</evidence>
<keyword evidence="3" id="KW-1185">Reference proteome</keyword>
<dbReference type="Gene3D" id="3.40.50.1820">
    <property type="entry name" value="alpha/beta hydrolase"/>
    <property type="match status" value="1"/>
</dbReference>
<dbReference type="AlphaFoldDB" id="A0A318S7R7"/>